<dbReference type="InterPro" id="IPR050592">
    <property type="entry name" value="GDSL_lipolytic_enzyme"/>
</dbReference>
<dbReference type="AlphaFoldDB" id="A0A2C9VL15"/>
<comment type="similarity">
    <text evidence="1">Belongs to the 'GDSL' lipolytic enzyme family.</text>
</comment>
<keyword evidence="2 3" id="KW-0732">Signal</keyword>
<sequence length="365" mass="40090">MKPPNTATAIFLVHFFTSFFLSLPCSTTASSPALTALYAFGDSTDDPGNNNQLVTLFRSDHPPYGKDFPYQVPTGRFSDGKLSTDFIVSSLGLKDLLPAYLDPKLTTNDLLTGVSFASAGTGLDDLTAELAGALKISSQLDYFDEAVTRMKGLVGEEKAKFIVENAIFIISVGSNDFMDNFYELPTRKFQFSISGYQDFLLHELESAIQRLYNAGGRRFAIVGLPPIGCLPIQVTIGSLIPGKHMFQRVCVEQQNTDSIAYNIKLQSLISRLKGSWAKGAKISYLDIYYPLEDMINNPSKYGFEETLRGCCGLGIVETGPLCDVMEATCNDASKYIFWDAVHPTQATYFFLAQTALQTVIPSLLP</sequence>
<dbReference type="GO" id="GO:0016788">
    <property type="term" value="F:hydrolase activity, acting on ester bonds"/>
    <property type="evidence" value="ECO:0007669"/>
    <property type="project" value="InterPro"/>
</dbReference>
<evidence type="ECO:0000256" key="1">
    <source>
        <dbReference type="ARBA" id="ARBA00008668"/>
    </source>
</evidence>
<dbReference type="InterPro" id="IPR036514">
    <property type="entry name" value="SGNH_hydro_sf"/>
</dbReference>
<dbReference type="Pfam" id="PF00657">
    <property type="entry name" value="Lipase_GDSL"/>
    <property type="match status" value="1"/>
</dbReference>
<evidence type="ECO:0008006" key="5">
    <source>
        <dbReference type="Google" id="ProtNLM"/>
    </source>
</evidence>
<dbReference type="CDD" id="cd01837">
    <property type="entry name" value="SGNH_plant_lipase_like"/>
    <property type="match status" value="1"/>
</dbReference>
<dbReference type="SUPFAM" id="SSF52266">
    <property type="entry name" value="SGNH hydrolase"/>
    <property type="match status" value="1"/>
</dbReference>
<dbReference type="PANTHER" id="PTHR45642:SF139">
    <property type="entry name" value="SGNH HYDROLASE-TYPE ESTERASE DOMAIN-CONTAINING PROTEIN"/>
    <property type="match status" value="1"/>
</dbReference>
<gene>
    <name evidence="4" type="ORF">MANES_07G132400</name>
</gene>
<evidence type="ECO:0000256" key="2">
    <source>
        <dbReference type="ARBA" id="ARBA00022729"/>
    </source>
</evidence>
<proteinExistence type="inferred from homology"/>
<feature type="chain" id="PRO_5012767828" description="GDSL esterase/lipase" evidence="3">
    <location>
        <begin position="30"/>
        <end position="365"/>
    </location>
</feature>
<protein>
    <recommendedName>
        <fullName evidence="5">GDSL esterase/lipase</fullName>
    </recommendedName>
</protein>
<accession>A0A2C9VL15</accession>
<dbReference type="Gene3D" id="3.40.50.1110">
    <property type="entry name" value="SGNH hydrolase"/>
    <property type="match status" value="1"/>
</dbReference>
<evidence type="ECO:0000256" key="3">
    <source>
        <dbReference type="SAM" id="SignalP"/>
    </source>
</evidence>
<dbReference type="EMBL" id="CM004393">
    <property type="protein sequence ID" value="OAY46292.1"/>
    <property type="molecule type" value="Genomic_DNA"/>
</dbReference>
<dbReference type="PANTHER" id="PTHR45642">
    <property type="entry name" value="GDSL ESTERASE/LIPASE EXL3"/>
    <property type="match status" value="1"/>
</dbReference>
<dbReference type="InterPro" id="IPR001087">
    <property type="entry name" value="GDSL"/>
</dbReference>
<dbReference type="OMA" id="HPPYGKS"/>
<feature type="signal peptide" evidence="3">
    <location>
        <begin position="1"/>
        <end position="29"/>
    </location>
</feature>
<name>A0A2C9VL15_MANES</name>
<dbReference type="InterPro" id="IPR035669">
    <property type="entry name" value="SGNH_plant_lipase-like"/>
</dbReference>
<reference evidence="4" key="1">
    <citation type="submission" date="2016-02" db="EMBL/GenBank/DDBJ databases">
        <title>WGS assembly of Manihot esculenta.</title>
        <authorList>
            <person name="Bredeson J.V."/>
            <person name="Prochnik S.E."/>
            <person name="Lyons J.B."/>
            <person name="Schmutz J."/>
            <person name="Grimwood J."/>
            <person name="Vrebalov J."/>
            <person name="Bart R.S."/>
            <person name="Amuge T."/>
            <person name="Ferguson M.E."/>
            <person name="Green R."/>
            <person name="Putnam N."/>
            <person name="Stites J."/>
            <person name="Rounsley S."/>
            <person name="Rokhsar D.S."/>
        </authorList>
    </citation>
    <scope>NUCLEOTIDE SEQUENCE [LARGE SCALE GENOMIC DNA]</scope>
    <source>
        <tissue evidence="4">Leaf</tissue>
    </source>
</reference>
<organism evidence="4">
    <name type="scientific">Manihot esculenta</name>
    <name type="common">Cassava</name>
    <name type="synonym">Jatropha manihot</name>
    <dbReference type="NCBI Taxonomy" id="3983"/>
    <lineage>
        <taxon>Eukaryota</taxon>
        <taxon>Viridiplantae</taxon>
        <taxon>Streptophyta</taxon>
        <taxon>Embryophyta</taxon>
        <taxon>Tracheophyta</taxon>
        <taxon>Spermatophyta</taxon>
        <taxon>Magnoliopsida</taxon>
        <taxon>eudicotyledons</taxon>
        <taxon>Gunneridae</taxon>
        <taxon>Pentapetalae</taxon>
        <taxon>rosids</taxon>
        <taxon>fabids</taxon>
        <taxon>Malpighiales</taxon>
        <taxon>Euphorbiaceae</taxon>
        <taxon>Crotonoideae</taxon>
        <taxon>Manihoteae</taxon>
        <taxon>Manihot</taxon>
    </lineage>
</organism>
<dbReference type="OrthoDB" id="1600564at2759"/>
<evidence type="ECO:0000313" key="4">
    <source>
        <dbReference type="EMBL" id="OAY46292.1"/>
    </source>
</evidence>